<proteinExistence type="predicted"/>
<dbReference type="AlphaFoldDB" id="A0ABD5TDA8"/>
<keyword evidence="1" id="KW-0812">Transmembrane</keyword>
<keyword evidence="3" id="KW-1185">Reference proteome</keyword>
<evidence type="ECO:0008006" key="4">
    <source>
        <dbReference type="Google" id="ProtNLM"/>
    </source>
</evidence>
<comment type="caution">
    <text evidence="2">The sequence shown here is derived from an EMBL/GenBank/DDBJ whole genome shotgun (WGS) entry which is preliminary data.</text>
</comment>
<dbReference type="EMBL" id="JBHSWX010000012">
    <property type="protein sequence ID" value="MFC6787271.1"/>
    <property type="molecule type" value="Genomic_DNA"/>
</dbReference>
<reference evidence="2 3" key="1">
    <citation type="journal article" date="2019" name="Int. J. Syst. Evol. Microbiol.">
        <title>The Global Catalogue of Microorganisms (GCM) 10K type strain sequencing project: providing services to taxonomists for standard genome sequencing and annotation.</title>
        <authorList>
            <consortium name="The Broad Institute Genomics Platform"/>
            <consortium name="The Broad Institute Genome Sequencing Center for Infectious Disease"/>
            <person name="Wu L."/>
            <person name="Ma J."/>
        </authorList>
    </citation>
    <scope>NUCLEOTIDE SEQUENCE [LARGE SCALE GENOMIC DNA]</scope>
    <source>
        <strain evidence="2 3">SYNS20</strain>
    </source>
</reference>
<name>A0ABD5TDA8_9EURY</name>
<dbReference type="RefSeq" id="WP_284061445.1">
    <property type="nucleotide sequence ID" value="NZ_CP126158.1"/>
</dbReference>
<evidence type="ECO:0000313" key="3">
    <source>
        <dbReference type="Proteomes" id="UP001596443"/>
    </source>
</evidence>
<sequence length="249" mass="25742">MIPGDSDGSGRDGGRRARRGQSHVIGVALLLGITAVSMAGLTATVGTVVESNAAGVDAGRVSADLDAALSPVEVTGHHRGTVSYSDGRLHTVNRTVRVLNASGEVRRVEAGGVVWSSHGHRVAFVAGAVVRGPPGNAVMDADPPLATSAGTAVAGVAVLGDARFSYAGGGRVPLSTRVTHDRSAYGDGEWQIAVETATPRPWRAFFERRGATTSTRDFDGDGVDSVVARFPGTRELHLVVHRVHAEAGR</sequence>
<evidence type="ECO:0000256" key="1">
    <source>
        <dbReference type="SAM" id="Phobius"/>
    </source>
</evidence>
<keyword evidence="1" id="KW-0472">Membrane</keyword>
<dbReference type="Proteomes" id="UP001596443">
    <property type="component" value="Unassembled WGS sequence"/>
</dbReference>
<feature type="transmembrane region" description="Helical" evidence="1">
    <location>
        <begin position="24"/>
        <end position="43"/>
    </location>
</feature>
<protein>
    <recommendedName>
        <fullName evidence="4">Flagellin N-terminal-like domain-containing protein</fullName>
    </recommendedName>
</protein>
<accession>A0ABD5TDA8</accession>
<gene>
    <name evidence="2" type="ORF">ACFQFD_15075</name>
</gene>
<dbReference type="Pfam" id="PF23960">
    <property type="entry name" value="DUF7289"/>
    <property type="match status" value="1"/>
</dbReference>
<keyword evidence="1" id="KW-1133">Transmembrane helix</keyword>
<organism evidence="2 3">
    <name type="scientific">Halobaculum halobium</name>
    <dbReference type="NCBI Taxonomy" id="3032281"/>
    <lineage>
        <taxon>Archaea</taxon>
        <taxon>Methanobacteriati</taxon>
        <taxon>Methanobacteriota</taxon>
        <taxon>Stenosarchaea group</taxon>
        <taxon>Halobacteria</taxon>
        <taxon>Halobacteriales</taxon>
        <taxon>Haloferacaceae</taxon>
        <taxon>Halobaculum</taxon>
    </lineage>
</organism>
<evidence type="ECO:0000313" key="2">
    <source>
        <dbReference type="EMBL" id="MFC6787271.1"/>
    </source>
</evidence>
<dbReference type="InterPro" id="IPR055713">
    <property type="entry name" value="DUF7289"/>
</dbReference>
<dbReference type="GeneID" id="81210386"/>